<evidence type="ECO:0000256" key="1">
    <source>
        <dbReference type="ARBA" id="ARBA00004141"/>
    </source>
</evidence>
<organism evidence="8 9">
    <name type="scientific">Prorocentrum cordatum</name>
    <dbReference type="NCBI Taxonomy" id="2364126"/>
    <lineage>
        <taxon>Eukaryota</taxon>
        <taxon>Sar</taxon>
        <taxon>Alveolata</taxon>
        <taxon>Dinophyceae</taxon>
        <taxon>Prorocentrales</taxon>
        <taxon>Prorocentraceae</taxon>
        <taxon>Prorocentrum</taxon>
    </lineage>
</organism>
<comment type="caution">
    <text evidence="8">The sequence shown here is derived from an EMBL/GenBank/DDBJ whole genome shotgun (WGS) entry which is preliminary data.</text>
</comment>
<evidence type="ECO:0000313" key="9">
    <source>
        <dbReference type="Proteomes" id="UP001189429"/>
    </source>
</evidence>
<dbReference type="PANTHER" id="PTHR10778:SF8">
    <property type="entry name" value="ADENOSINE 3'-PHOSPHO 5'-PHOSPHOSULFATE TRANSPORTER 2"/>
    <property type="match status" value="1"/>
</dbReference>
<proteinExistence type="predicted"/>
<feature type="non-terminal residue" evidence="8">
    <location>
        <position position="242"/>
    </location>
</feature>
<evidence type="ECO:0000256" key="3">
    <source>
        <dbReference type="ARBA" id="ARBA00022692"/>
    </source>
</evidence>
<keyword evidence="4 7" id="KW-1133">Transmembrane helix</keyword>
<feature type="compositionally biased region" description="Basic and acidic residues" evidence="6">
    <location>
        <begin position="232"/>
        <end position="242"/>
    </location>
</feature>
<evidence type="ECO:0000313" key="8">
    <source>
        <dbReference type="EMBL" id="CAK0831407.1"/>
    </source>
</evidence>
<evidence type="ECO:0000256" key="5">
    <source>
        <dbReference type="ARBA" id="ARBA00023136"/>
    </source>
</evidence>
<dbReference type="Pfam" id="PF08449">
    <property type="entry name" value="UAA"/>
    <property type="match status" value="1"/>
</dbReference>
<dbReference type="EMBL" id="CAUYUJ010011237">
    <property type="protein sequence ID" value="CAK0831407.1"/>
    <property type="molecule type" value="Genomic_DNA"/>
</dbReference>
<name>A0ABN9SI89_9DINO</name>
<feature type="transmembrane region" description="Helical" evidence="7">
    <location>
        <begin position="44"/>
        <end position="65"/>
    </location>
</feature>
<reference evidence="8" key="1">
    <citation type="submission" date="2023-10" db="EMBL/GenBank/DDBJ databases">
        <authorList>
            <person name="Chen Y."/>
            <person name="Shah S."/>
            <person name="Dougan E. K."/>
            <person name="Thang M."/>
            <person name="Chan C."/>
        </authorList>
    </citation>
    <scope>NUCLEOTIDE SEQUENCE [LARGE SCALE GENOMIC DNA]</scope>
</reference>
<keyword evidence="3 7" id="KW-0812">Transmembrane</keyword>
<dbReference type="InterPro" id="IPR013657">
    <property type="entry name" value="SCL35B1-4/HUT1"/>
</dbReference>
<protein>
    <recommendedName>
        <fullName evidence="10">Sugar phosphate transporter domain-containing protein</fullName>
    </recommendedName>
</protein>
<feature type="region of interest" description="Disordered" evidence="6">
    <location>
        <begin position="213"/>
        <end position="242"/>
    </location>
</feature>
<evidence type="ECO:0000256" key="7">
    <source>
        <dbReference type="SAM" id="Phobius"/>
    </source>
</evidence>
<sequence length="242" mass="25410">MLLSALVGNGRVYGRTEYLAALVLCVGVAAFSMSSSHMAAPSQLVGLGIVMLLLAVLGDVAALTTQQWLMQRCDVPPMSLMLRQNVTSLVLTLSVLVGTSGMTELKAALAEEPQVLLYAAGFGALTSVAVWANTHLIHEAGSVTQVALSTGRKGVTVLLSYLLFPKPFTRSHGAACLLVLAALCYQGSASRRRKRAPLAQRSTTATRCLAFVQKPADAPPSTRAPSDSDAADVERAPSEDAE</sequence>
<dbReference type="Proteomes" id="UP001189429">
    <property type="component" value="Unassembled WGS sequence"/>
</dbReference>
<keyword evidence="2" id="KW-0813">Transport</keyword>
<feature type="transmembrane region" description="Helical" evidence="7">
    <location>
        <begin position="115"/>
        <end position="132"/>
    </location>
</feature>
<gene>
    <name evidence="8" type="ORF">PCOR1329_LOCUS29733</name>
</gene>
<evidence type="ECO:0008006" key="10">
    <source>
        <dbReference type="Google" id="ProtNLM"/>
    </source>
</evidence>
<accession>A0ABN9SI89</accession>
<keyword evidence="9" id="KW-1185">Reference proteome</keyword>
<feature type="transmembrane region" description="Helical" evidence="7">
    <location>
        <begin position="168"/>
        <end position="185"/>
    </location>
</feature>
<evidence type="ECO:0000256" key="4">
    <source>
        <dbReference type="ARBA" id="ARBA00022989"/>
    </source>
</evidence>
<keyword evidence="5 7" id="KW-0472">Membrane</keyword>
<feature type="transmembrane region" description="Helical" evidence="7">
    <location>
        <begin position="12"/>
        <end position="32"/>
    </location>
</feature>
<evidence type="ECO:0000256" key="2">
    <source>
        <dbReference type="ARBA" id="ARBA00022448"/>
    </source>
</evidence>
<comment type="subcellular location">
    <subcellularLocation>
        <location evidence="1">Membrane</location>
        <topology evidence="1">Multi-pass membrane protein</topology>
    </subcellularLocation>
</comment>
<evidence type="ECO:0000256" key="6">
    <source>
        <dbReference type="SAM" id="MobiDB-lite"/>
    </source>
</evidence>
<dbReference type="PANTHER" id="PTHR10778">
    <property type="entry name" value="SOLUTE CARRIER FAMILY 35 MEMBER B"/>
    <property type="match status" value="1"/>
</dbReference>